<sequence>MKKLAYIGCLGMIGIITTEFGVIGILPQVAAHYHITIDQAGILLSAFALVIAFTGPFMTLLASGFDRKKVMLLAMGLFVLSAAGSALAPPFWLLLVLRMLPAFLQPVYISTAIAAAVGSVDKKDAHRMMSVVMGGISIATVTTVPLSTWLAGRFNWESAFIMQAGVSMLAIVGIWLLLPPMPAGEKKSYGAQLKILGRSDFLLTSCINFVMIAAWFSSYSYFADYLSKEKHMNEEMISSMMLLFGITGVVGNWLAGRVIGKNMVLVTLVLLGGTIVIPIALSFCGYEGWPVAGVIALWGLWYAPCFLAGGANMISAAPDALEFANSLAVSFGNLGVSVGTAVSGMVIATHSVAYAPWVGMVFGLVAIGLVLWRGVLRSRSSNMVCVAQ</sequence>
<dbReference type="OrthoDB" id="199773at2"/>
<dbReference type="SUPFAM" id="SSF103473">
    <property type="entry name" value="MFS general substrate transporter"/>
    <property type="match status" value="1"/>
</dbReference>
<dbReference type="Pfam" id="PF07690">
    <property type="entry name" value="MFS_1"/>
    <property type="match status" value="1"/>
</dbReference>
<dbReference type="EMBL" id="QFFJ01000002">
    <property type="protein sequence ID" value="RBL88493.1"/>
    <property type="molecule type" value="Genomic_DNA"/>
</dbReference>
<dbReference type="PANTHER" id="PTHR43124:SF3">
    <property type="entry name" value="CHLORAMPHENICOL EFFLUX PUMP RV0191"/>
    <property type="match status" value="1"/>
</dbReference>
<dbReference type="InterPro" id="IPR036259">
    <property type="entry name" value="MFS_trans_sf"/>
</dbReference>
<dbReference type="RefSeq" id="WP_113617234.1">
    <property type="nucleotide sequence ID" value="NZ_QFFJ01000002.1"/>
</dbReference>
<dbReference type="InterPro" id="IPR011701">
    <property type="entry name" value="MFS"/>
</dbReference>
<feature type="transmembrane region" description="Helical" evidence="6">
    <location>
        <begin position="7"/>
        <end position="30"/>
    </location>
</feature>
<feature type="transmembrane region" description="Helical" evidence="6">
    <location>
        <begin position="99"/>
        <end position="119"/>
    </location>
</feature>
<accession>A0A365XQ62</accession>
<feature type="transmembrane region" description="Helical" evidence="6">
    <location>
        <begin position="199"/>
        <end position="216"/>
    </location>
</feature>
<keyword evidence="4 6" id="KW-1133">Transmembrane helix</keyword>
<evidence type="ECO:0000259" key="7">
    <source>
        <dbReference type="PROSITE" id="PS50850"/>
    </source>
</evidence>
<organism evidence="8 9">
    <name type="scientific">Chitinophaga flava</name>
    <dbReference type="NCBI Taxonomy" id="2259036"/>
    <lineage>
        <taxon>Bacteria</taxon>
        <taxon>Pseudomonadati</taxon>
        <taxon>Bacteroidota</taxon>
        <taxon>Chitinophagia</taxon>
        <taxon>Chitinophagales</taxon>
        <taxon>Chitinophagaceae</taxon>
        <taxon>Chitinophaga</taxon>
    </lineage>
</organism>
<keyword evidence="3 6" id="KW-0812">Transmembrane</keyword>
<dbReference type="GO" id="GO:0022857">
    <property type="term" value="F:transmembrane transporter activity"/>
    <property type="evidence" value="ECO:0007669"/>
    <property type="project" value="InterPro"/>
</dbReference>
<dbReference type="PROSITE" id="PS50850">
    <property type="entry name" value="MFS"/>
    <property type="match status" value="1"/>
</dbReference>
<evidence type="ECO:0000256" key="2">
    <source>
        <dbReference type="ARBA" id="ARBA00022475"/>
    </source>
</evidence>
<evidence type="ECO:0000256" key="3">
    <source>
        <dbReference type="ARBA" id="ARBA00022692"/>
    </source>
</evidence>
<feature type="transmembrane region" description="Helical" evidence="6">
    <location>
        <begin position="323"/>
        <end position="348"/>
    </location>
</feature>
<comment type="subcellular location">
    <subcellularLocation>
        <location evidence="1">Cell membrane</location>
        <topology evidence="1">Multi-pass membrane protein</topology>
    </subcellularLocation>
</comment>
<feature type="transmembrane region" description="Helical" evidence="6">
    <location>
        <begin position="354"/>
        <end position="372"/>
    </location>
</feature>
<feature type="transmembrane region" description="Helical" evidence="6">
    <location>
        <begin position="70"/>
        <end position="93"/>
    </location>
</feature>
<keyword evidence="5 6" id="KW-0472">Membrane</keyword>
<evidence type="ECO:0000256" key="4">
    <source>
        <dbReference type="ARBA" id="ARBA00022989"/>
    </source>
</evidence>
<feature type="transmembrane region" description="Helical" evidence="6">
    <location>
        <begin position="42"/>
        <end position="63"/>
    </location>
</feature>
<dbReference type="AlphaFoldDB" id="A0A365XQ62"/>
<dbReference type="CDD" id="cd17324">
    <property type="entry name" value="MFS_NepI_like"/>
    <property type="match status" value="1"/>
</dbReference>
<evidence type="ECO:0000256" key="5">
    <source>
        <dbReference type="ARBA" id="ARBA00023136"/>
    </source>
</evidence>
<gene>
    <name evidence="8" type="ORF">DF182_18095</name>
</gene>
<comment type="caution">
    <text evidence="8">The sequence shown here is derived from an EMBL/GenBank/DDBJ whole genome shotgun (WGS) entry which is preliminary data.</text>
</comment>
<dbReference type="Proteomes" id="UP000253410">
    <property type="component" value="Unassembled WGS sequence"/>
</dbReference>
<feature type="transmembrane region" description="Helical" evidence="6">
    <location>
        <begin position="158"/>
        <end position="178"/>
    </location>
</feature>
<feature type="transmembrane region" description="Helical" evidence="6">
    <location>
        <begin position="262"/>
        <end position="283"/>
    </location>
</feature>
<protein>
    <submittedName>
        <fullName evidence="8">MFS transporter</fullName>
    </submittedName>
</protein>
<feature type="transmembrane region" description="Helical" evidence="6">
    <location>
        <begin position="289"/>
        <end position="311"/>
    </location>
</feature>
<keyword evidence="9" id="KW-1185">Reference proteome</keyword>
<evidence type="ECO:0000256" key="1">
    <source>
        <dbReference type="ARBA" id="ARBA00004651"/>
    </source>
</evidence>
<evidence type="ECO:0000256" key="6">
    <source>
        <dbReference type="SAM" id="Phobius"/>
    </source>
</evidence>
<feature type="transmembrane region" description="Helical" evidence="6">
    <location>
        <begin position="131"/>
        <end position="152"/>
    </location>
</feature>
<feature type="domain" description="Major facilitator superfamily (MFS) profile" evidence="7">
    <location>
        <begin position="1"/>
        <end position="381"/>
    </location>
</feature>
<keyword evidence="2" id="KW-1003">Cell membrane</keyword>
<evidence type="ECO:0000313" key="9">
    <source>
        <dbReference type="Proteomes" id="UP000253410"/>
    </source>
</evidence>
<feature type="transmembrane region" description="Helical" evidence="6">
    <location>
        <begin position="236"/>
        <end position="255"/>
    </location>
</feature>
<evidence type="ECO:0000313" key="8">
    <source>
        <dbReference type="EMBL" id="RBL88493.1"/>
    </source>
</evidence>
<dbReference type="InterPro" id="IPR050189">
    <property type="entry name" value="MFS_Efflux_Transporters"/>
</dbReference>
<proteinExistence type="predicted"/>
<reference evidence="8 9" key="1">
    <citation type="submission" date="2018-05" db="EMBL/GenBank/DDBJ databases">
        <title>Chitinophaga sp. K3CV102501T nov., isolated from isolated from a monsoon evergreen broad-leaved forest soil.</title>
        <authorList>
            <person name="Lv Y."/>
        </authorList>
    </citation>
    <scope>NUCLEOTIDE SEQUENCE [LARGE SCALE GENOMIC DNA]</scope>
    <source>
        <strain evidence="8 9">GDMCC 1.1325</strain>
    </source>
</reference>
<dbReference type="InterPro" id="IPR020846">
    <property type="entry name" value="MFS_dom"/>
</dbReference>
<dbReference type="Gene3D" id="1.20.1250.20">
    <property type="entry name" value="MFS general substrate transporter like domains"/>
    <property type="match status" value="2"/>
</dbReference>
<dbReference type="GO" id="GO:0005886">
    <property type="term" value="C:plasma membrane"/>
    <property type="evidence" value="ECO:0007669"/>
    <property type="project" value="UniProtKB-SubCell"/>
</dbReference>
<dbReference type="PANTHER" id="PTHR43124">
    <property type="entry name" value="PURINE EFFLUX PUMP PBUE"/>
    <property type="match status" value="1"/>
</dbReference>
<name>A0A365XQ62_9BACT</name>